<evidence type="ECO:0000313" key="2">
    <source>
        <dbReference type="EMBL" id="NKQ56436.1"/>
    </source>
</evidence>
<reference evidence="2 3" key="1">
    <citation type="submission" date="2020-04" db="EMBL/GenBank/DDBJ databases">
        <title>Novel species.</title>
        <authorList>
            <person name="Teo W.F.A."/>
            <person name="Lipun K."/>
            <person name="Srisuk N."/>
            <person name="Duangmal K."/>
        </authorList>
    </citation>
    <scope>NUCLEOTIDE SEQUENCE [LARGE SCALE GENOMIC DNA]</scope>
    <source>
        <strain evidence="2 3">K13G38</strain>
    </source>
</reference>
<dbReference type="PANTHER" id="PTHR33303:SF2">
    <property type="entry name" value="COA-BINDING DOMAIN-CONTAINING PROTEIN"/>
    <property type="match status" value="1"/>
</dbReference>
<keyword evidence="3" id="KW-1185">Reference proteome</keyword>
<name>A0ABX1J9H5_9PSEU</name>
<dbReference type="InterPro" id="IPR036291">
    <property type="entry name" value="NAD(P)-bd_dom_sf"/>
</dbReference>
<sequence length="177" mass="19243">MTSLETTVPAGAVRAGGELTWTPPTARERQAILRRTTSVTIVGASANPARPSYFVATYLLSSARYRINFVNPRLDELLGRPVYPSLADVPGGVDLVSVFRKHDDLPDVAEEVVKAGARTLWLQLGLWHEPVAERATEAGLDVVMNRCVKIEHARFAGGLHLAGFNTGVISSRRQSQP</sequence>
<gene>
    <name evidence="2" type="ORF">HFP15_26520</name>
</gene>
<dbReference type="InterPro" id="IPR003781">
    <property type="entry name" value="CoA-bd"/>
</dbReference>
<accession>A0ABX1J9H5</accession>
<feature type="domain" description="CoA-binding" evidence="1">
    <location>
        <begin position="32"/>
        <end position="126"/>
    </location>
</feature>
<dbReference type="Pfam" id="PF13380">
    <property type="entry name" value="CoA_binding_2"/>
    <property type="match status" value="1"/>
</dbReference>
<dbReference type="RefSeq" id="WP_168519468.1">
    <property type="nucleotide sequence ID" value="NZ_JAAXLS010000023.1"/>
</dbReference>
<evidence type="ECO:0000313" key="3">
    <source>
        <dbReference type="Proteomes" id="UP000715441"/>
    </source>
</evidence>
<protein>
    <submittedName>
        <fullName evidence="2">CoA-binding protein</fullName>
    </submittedName>
</protein>
<comment type="caution">
    <text evidence="2">The sequence shown here is derived from an EMBL/GenBank/DDBJ whole genome shotgun (WGS) entry which is preliminary data.</text>
</comment>
<proteinExistence type="predicted"/>
<dbReference type="SMART" id="SM00881">
    <property type="entry name" value="CoA_binding"/>
    <property type="match status" value="1"/>
</dbReference>
<evidence type="ECO:0000259" key="1">
    <source>
        <dbReference type="SMART" id="SM00881"/>
    </source>
</evidence>
<dbReference type="PANTHER" id="PTHR33303">
    <property type="entry name" value="CYTOPLASMIC PROTEIN-RELATED"/>
    <property type="match status" value="1"/>
</dbReference>
<dbReference type="SUPFAM" id="SSF51735">
    <property type="entry name" value="NAD(P)-binding Rossmann-fold domains"/>
    <property type="match status" value="1"/>
</dbReference>
<dbReference type="EMBL" id="JAAXLS010000023">
    <property type="protein sequence ID" value="NKQ56436.1"/>
    <property type="molecule type" value="Genomic_DNA"/>
</dbReference>
<dbReference type="Gene3D" id="3.40.50.720">
    <property type="entry name" value="NAD(P)-binding Rossmann-like Domain"/>
    <property type="match status" value="1"/>
</dbReference>
<dbReference type="Proteomes" id="UP000715441">
    <property type="component" value="Unassembled WGS sequence"/>
</dbReference>
<organism evidence="2 3">
    <name type="scientific">Amycolatopsis acididurans</name>
    <dbReference type="NCBI Taxonomy" id="2724524"/>
    <lineage>
        <taxon>Bacteria</taxon>
        <taxon>Bacillati</taxon>
        <taxon>Actinomycetota</taxon>
        <taxon>Actinomycetes</taxon>
        <taxon>Pseudonocardiales</taxon>
        <taxon>Pseudonocardiaceae</taxon>
        <taxon>Amycolatopsis</taxon>
    </lineage>
</organism>